<proteinExistence type="predicted"/>
<evidence type="ECO:0000313" key="1">
    <source>
        <dbReference type="EMBL" id="OOS19572.1"/>
    </source>
</evidence>
<organism evidence="1 2">
    <name type="scientific">Lwoffella lincolnii</name>
    <dbReference type="NCBI Taxonomy" id="90241"/>
    <lineage>
        <taxon>Bacteria</taxon>
        <taxon>Pseudomonadati</taxon>
        <taxon>Pseudomonadota</taxon>
        <taxon>Gammaproteobacteria</taxon>
        <taxon>Moraxellales</taxon>
        <taxon>Moraxellaceae</taxon>
        <taxon>Lwoffella</taxon>
    </lineage>
</organism>
<dbReference type="AlphaFoldDB" id="A0A1T0CB51"/>
<dbReference type="EMBL" id="MUYT01000015">
    <property type="protein sequence ID" value="OOS19572.1"/>
    <property type="molecule type" value="Genomic_DNA"/>
</dbReference>
<dbReference type="Proteomes" id="UP000191094">
    <property type="component" value="Unassembled WGS sequence"/>
</dbReference>
<gene>
    <name evidence="1" type="ORF">B0682_08505</name>
</gene>
<dbReference type="STRING" id="90241.B0682_08505"/>
<accession>A0A1T0CB51</accession>
<name>A0A1T0CB51_9GAMM</name>
<protein>
    <submittedName>
        <fullName evidence="1">Uncharacterized protein</fullName>
    </submittedName>
</protein>
<evidence type="ECO:0000313" key="2">
    <source>
        <dbReference type="Proteomes" id="UP000191094"/>
    </source>
</evidence>
<comment type="caution">
    <text evidence="1">The sequence shown here is derived from an EMBL/GenBank/DDBJ whole genome shotgun (WGS) entry which is preliminary data.</text>
</comment>
<sequence length="271" mass="30877">MSLSSQWSAQTKSTQNTIMTQLKMNETIKDLLQRHFNHVGNQKFILGLSDLFAKTTPFIIKVHRTCTLVHPPQGYAISENLPRILEYLSLTKSYNVLSDMIQINEISEQEAQQYLNMLKKLGGRQMSVNVLMWQVYQTVLSEEVAYDGHRLSLKLRYMPNLAHLGDVDASVGRVFATCLNSPQNVKQLKDFFPNVSEDRLNAILLLSILSKMADFSVITSQIIAQGVDATSFDAKKNVEQFATKANWQQNNDINRARKSGFFQRLLSKLSW</sequence>
<dbReference type="RefSeq" id="WP_078308250.1">
    <property type="nucleotide sequence ID" value="NZ_MUYT01000015.1"/>
</dbReference>
<reference evidence="1 2" key="1">
    <citation type="submission" date="2017-02" db="EMBL/GenBank/DDBJ databases">
        <title>Draft genome sequence of Moraxella lincolnii CCUG 9405T type strain.</title>
        <authorList>
            <person name="Salva-Serra F."/>
            <person name="Engstrom-Jakobsson H."/>
            <person name="Thorell K."/>
            <person name="Jaen-Luchoro D."/>
            <person name="Gonzales-Siles L."/>
            <person name="Karlsson R."/>
            <person name="Yazdan S."/>
            <person name="Boulund F."/>
            <person name="Johnning A."/>
            <person name="Engstrand L."/>
            <person name="Kristiansson E."/>
            <person name="Moore E."/>
        </authorList>
    </citation>
    <scope>NUCLEOTIDE SEQUENCE [LARGE SCALE GENOMIC DNA]</scope>
    <source>
        <strain evidence="1 2">CCUG 9405</strain>
    </source>
</reference>
<keyword evidence="2" id="KW-1185">Reference proteome</keyword>
<dbReference type="OrthoDB" id="6647613at2"/>